<dbReference type="FunFam" id="3.40.50.300:FF:000016">
    <property type="entry name" value="Oligopeptide ABC transporter ATP-binding component"/>
    <property type="match status" value="1"/>
</dbReference>
<dbReference type="InterPro" id="IPR003439">
    <property type="entry name" value="ABC_transporter-like_ATP-bd"/>
</dbReference>
<dbReference type="EMBL" id="RBZO01000001">
    <property type="protein sequence ID" value="RKQ18613.1"/>
    <property type="molecule type" value="Genomic_DNA"/>
</dbReference>
<dbReference type="CDD" id="cd03257">
    <property type="entry name" value="ABC_NikE_OppD_transporters"/>
    <property type="match status" value="1"/>
</dbReference>
<dbReference type="SMART" id="SM00382">
    <property type="entry name" value="AAA"/>
    <property type="match status" value="1"/>
</dbReference>
<accession>A0A494Z7P5</accession>
<sequence length="342" mass="37967">MQAVLEVKQLKTQIDTNEGVVKAVDGVSFTVEAGQTVGIVGESGSGKSVLAHSIMQLNPVPPTFYPEGEIIFEGKNLLNLSERELRKIRGNEIAMIFQDPMSSLNPVFKIGDQLVEAVLTHQKMSRQDARARAVELLTDVGIPDPERRMNDYPHQFSGGMRQRVLIAIALACNPKLLIADEPTTALDVTIQAQILELMRDIQKKYGTAIIMITHDLGVVSQMADKVLVMYSGRIVEEGSVEDIFYRPSMPYTWSLLRSLPRLDAEAHERLINIEGQPPNLVSPPKGCNFHPRCPFSTEQCLEVDPELTVRGDGHFAACILSGQEFDSEKKRMEFADKKGVPQ</sequence>
<name>A0A494Z7P5_9BACI</name>
<evidence type="ECO:0000256" key="1">
    <source>
        <dbReference type="ARBA" id="ARBA00004202"/>
    </source>
</evidence>
<reference evidence="9 10" key="1">
    <citation type="journal article" date="2015" name="Antonie Van Leeuwenhoek">
        <title>Oceanobacillus bengalensis sp. nov., a bacterium isolated from seawater of the Bay of Bengal.</title>
        <authorList>
            <person name="Yongchang O."/>
            <person name="Xiang W."/>
            <person name="Wang G."/>
        </authorList>
    </citation>
    <scope>NUCLEOTIDE SEQUENCE [LARGE SCALE GENOMIC DNA]</scope>
    <source>
        <strain evidence="9 10">MCCC 1K00260</strain>
    </source>
</reference>
<keyword evidence="4" id="KW-1003">Cell membrane</keyword>
<keyword evidence="6 9" id="KW-0067">ATP-binding</keyword>
<dbReference type="Pfam" id="PF08352">
    <property type="entry name" value="oligo_HPY"/>
    <property type="match status" value="1"/>
</dbReference>
<protein>
    <submittedName>
        <fullName evidence="9">ABC transporter ATP-binding protein</fullName>
    </submittedName>
</protein>
<evidence type="ECO:0000313" key="9">
    <source>
        <dbReference type="EMBL" id="RKQ18613.1"/>
    </source>
</evidence>
<evidence type="ECO:0000256" key="6">
    <source>
        <dbReference type="ARBA" id="ARBA00022840"/>
    </source>
</evidence>
<dbReference type="GO" id="GO:0015833">
    <property type="term" value="P:peptide transport"/>
    <property type="evidence" value="ECO:0007669"/>
    <property type="project" value="InterPro"/>
</dbReference>
<dbReference type="InterPro" id="IPR017871">
    <property type="entry name" value="ABC_transporter-like_CS"/>
</dbReference>
<dbReference type="PANTHER" id="PTHR43297:SF2">
    <property type="entry name" value="DIPEPTIDE TRANSPORT ATP-BINDING PROTEIN DPPD"/>
    <property type="match status" value="1"/>
</dbReference>
<gene>
    <name evidence="9" type="ORF">D8M05_00415</name>
</gene>
<dbReference type="GO" id="GO:0016887">
    <property type="term" value="F:ATP hydrolysis activity"/>
    <property type="evidence" value="ECO:0007669"/>
    <property type="project" value="InterPro"/>
</dbReference>
<dbReference type="InterPro" id="IPR050388">
    <property type="entry name" value="ABC_Ni/Peptide_Import"/>
</dbReference>
<dbReference type="InterPro" id="IPR003593">
    <property type="entry name" value="AAA+_ATPase"/>
</dbReference>
<evidence type="ECO:0000256" key="2">
    <source>
        <dbReference type="ARBA" id="ARBA00005417"/>
    </source>
</evidence>
<dbReference type="OrthoDB" id="9802264at2"/>
<comment type="subcellular location">
    <subcellularLocation>
        <location evidence="1">Cell membrane</location>
        <topology evidence="1">Peripheral membrane protein</topology>
    </subcellularLocation>
</comment>
<evidence type="ECO:0000259" key="8">
    <source>
        <dbReference type="PROSITE" id="PS50893"/>
    </source>
</evidence>
<dbReference type="Pfam" id="PF00005">
    <property type="entry name" value="ABC_tran"/>
    <property type="match status" value="1"/>
</dbReference>
<keyword evidence="5" id="KW-0547">Nucleotide-binding</keyword>
<dbReference type="InterPro" id="IPR013563">
    <property type="entry name" value="Oligopep_ABC_C"/>
</dbReference>
<dbReference type="GO" id="GO:0005524">
    <property type="term" value="F:ATP binding"/>
    <property type="evidence" value="ECO:0007669"/>
    <property type="project" value="UniProtKB-KW"/>
</dbReference>
<evidence type="ECO:0000256" key="5">
    <source>
        <dbReference type="ARBA" id="ARBA00022741"/>
    </source>
</evidence>
<feature type="domain" description="ABC transporter" evidence="8">
    <location>
        <begin position="5"/>
        <end position="256"/>
    </location>
</feature>
<comment type="similarity">
    <text evidence="2">Belongs to the ABC transporter superfamily.</text>
</comment>
<keyword evidence="7" id="KW-0472">Membrane</keyword>
<proteinExistence type="inferred from homology"/>
<evidence type="ECO:0000256" key="4">
    <source>
        <dbReference type="ARBA" id="ARBA00022475"/>
    </source>
</evidence>
<dbReference type="PANTHER" id="PTHR43297">
    <property type="entry name" value="OLIGOPEPTIDE TRANSPORT ATP-BINDING PROTEIN APPD"/>
    <property type="match status" value="1"/>
</dbReference>
<keyword evidence="10" id="KW-1185">Reference proteome</keyword>
<evidence type="ECO:0000256" key="3">
    <source>
        <dbReference type="ARBA" id="ARBA00022448"/>
    </source>
</evidence>
<evidence type="ECO:0000256" key="7">
    <source>
        <dbReference type="ARBA" id="ARBA00023136"/>
    </source>
</evidence>
<dbReference type="PROSITE" id="PS00211">
    <property type="entry name" value="ABC_TRANSPORTER_1"/>
    <property type="match status" value="1"/>
</dbReference>
<organism evidence="9 10">
    <name type="scientific">Oceanobacillus bengalensis</name>
    <dbReference type="NCBI Taxonomy" id="1435466"/>
    <lineage>
        <taxon>Bacteria</taxon>
        <taxon>Bacillati</taxon>
        <taxon>Bacillota</taxon>
        <taxon>Bacilli</taxon>
        <taxon>Bacillales</taxon>
        <taxon>Bacillaceae</taxon>
        <taxon>Oceanobacillus</taxon>
    </lineage>
</organism>
<dbReference type="Proteomes" id="UP000281813">
    <property type="component" value="Unassembled WGS sequence"/>
</dbReference>
<dbReference type="NCBIfam" id="TIGR01727">
    <property type="entry name" value="oligo_HPY"/>
    <property type="match status" value="1"/>
</dbReference>
<dbReference type="PROSITE" id="PS50893">
    <property type="entry name" value="ABC_TRANSPORTER_2"/>
    <property type="match status" value="1"/>
</dbReference>
<comment type="caution">
    <text evidence="9">The sequence shown here is derived from an EMBL/GenBank/DDBJ whole genome shotgun (WGS) entry which is preliminary data.</text>
</comment>
<dbReference type="RefSeq" id="WP_121127585.1">
    <property type="nucleotide sequence ID" value="NZ_JBHUFK010000020.1"/>
</dbReference>
<dbReference type="Gene3D" id="3.40.50.300">
    <property type="entry name" value="P-loop containing nucleotide triphosphate hydrolases"/>
    <property type="match status" value="1"/>
</dbReference>
<dbReference type="InterPro" id="IPR027417">
    <property type="entry name" value="P-loop_NTPase"/>
</dbReference>
<evidence type="ECO:0000313" key="10">
    <source>
        <dbReference type="Proteomes" id="UP000281813"/>
    </source>
</evidence>
<dbReference type="GO" id="GO:0005886">
    <property type="term" value="C:plasma membrane"/>
    <property type="evidence" value="ECO:0007669"/>
    <property type="project" value="UniProtKB-SubCell"/>
</dbReference>
<dbReference type="SUPFAM" id="SSF52540">
    <property type="entry name" value="P-loop containing nucleoside triphosphate hydrolases"/>
    <property type="match status" value="1"/>
</dbReference>
<dbReference type="AlphaFoldDB" id="A0A494Z7P5"/>
<keyword evidence="3" id="KW-0813">Transport</keyword>